<evidence type="ECO:0000313" key="3">
    <source>
        <dbReference type="Proteomes" id="UP000479710"/>
    </source>
</evidence>
<dbReference type="AlphaFoldDB" id="A0A6G1DXA0"/>
<protein>
    <submittedName>
        <fullName evidence="2">Uncharacterized protein</fullName>
    </submittedName>
</protein>
<name>A0A6G1DXA0_9ORYZ</name>
<sequence length="77" mass="8287">MAGGVRDEAGQVVVTSGVVSALDRAPWRREHDENGEEDDTLHRDRTAHGEGRHVSRSRWLTAFYGGTGIGGRGAKGD</sequence>
<gene>
    <name evidence="2" type="ORF">E2562_016331</name>
</gene>
<reference evidence="2 3" key="1">
    <citation type="submission" date="2019-11" db="EMBL/GenBank/DDBJ databases">
        <title>Whole genome sequence of Oryza granulata.</title>
        <authorList>
            <person name="Li W."/>
        </authorList>
    </citation>
    <scope>NUCLEOTIDE SEQUENCE [LARGE SCALE GENOMIC DNA]</scope>
    <source>
        <strain evidence="3">cv. Menghai</strain>
        <tissue evidence="2">Leaf</tissue>
    </source>
</reference>
<dbReference type="Proteomes" id="UP000479710">
    <property type="component" value="Unassembled WGS sequence"/>
</dbReference>
<accession>A0A6G1DXA0</accession>
<feature type="region of interest" description="Disordered" evidence="1">
    <location>
        <begin position="24"/>
        <end position="53"/>
    </location>
</feature>
<feature type="compositionally biased region" description="Basic and acidic residues" evidence="1">
    <location>
        <begin position="40"/>
        <end position="53"/>
    </location>
</feature>
<organism evidence="2 3">
    <name type="scientific">Oryza meyeriana var. granulata</name>
    <dbReference type="NCBI Taxonomy" id="110450"/>
    <lineage>
        <taxon>Eukaryota</taxon>
        <taxon>Viridiplantae</taxon>
        <taxon>Streptophyta</taxon>
        <taxon>Embryophyta</taxon>
        <taxon>Tracheophyta</taxon>
        <taxon>Spermatophyta</taxon>
        <taxon>Magnoliopsida</taxon>
        <taxon>Liliopsida</taxon>
        <taxon>Poales</taxon>
        <taxon>Poaceae</taxon>
        <taxon>BOP clade</taxon>
        <taxon>Oryzoideae</taxon>
        <taxon>Oryzeae</taxon>
        <taxon>Oryzinae</taxon>
        <taxon>Oryza</taxon>
        <taxon>Oryza meyeriana</taxon>
    </lineage>
</organism>
<evidence type="ECO:0000256" key="1">
    <source>
        <dbReference type="SAM" id="MobiDB-lite"/>
    </source>
</evidence>
<keyword evidence="3" id="KW-1185">Reference proteome</keyword>
<evidence type="ECO:0000313" key="2">
    <source>
        <dbReference type="EMBL" id="KAF0917031.1"/>
    </source>
</evidence>
<dbReference type="EMBL" id="SPHZ02000005">
    <property type="protein sequence ID" value="KAF0917031.1"/>
    <property type="molecule type" value="Genomic_DNA"/>
</dbReference>
<comment type="caution">
    <text evidence="2">The sequence shown here is derived from an EMBL/GenBank/DDBJ whole genome shotgun (WGS) entry which is preliminary data.</text>
</comment>
<proteinExistence type="predicted"/>